<feature type="domain" description="Homeobox" evidence="4">
    <location>
        <begin position="19"/>
        <end position="83"/>
    </location>
</feature>
<feature type="compositionally biased region" description="Basic and acidic residues" evidence="3">
    <location>
        <begin position="437"/>
        <end position="446"/>
    </location>
</feature>
<dbReference type="GO" id="GO:0003677">
    <property type="term" value="F:DNA binding"/>
    <property type="evidence" value="ECO:0007669"/>
    <property type="project" value="UniProtKB-UniRule"/>
</dbReference>
<protein>
    <recommendedName>
        <fullName evidence="4">Homeobox domain-containing protein</fullName>
    </recommendedName>
</protein>
<dbReference type="Pfam" id="PF00046">
    <property type="entry name" value="Homeodomain"/>
    <property type="match status" value="1"/>
</dbReference>
<organism evidence="5 6">
    <name type="scientific">Strongylocentrotus purpuratus</name>
    <name type="common">Purple sea urchin</name>
    <dbReference type="NCBI Taxonomy" id="7668"/>
    <lineage>
        <taxon>Eukaryota</taxon>
        <taxon>Metazoa</taxon>
        <taxon>Echinodermata</taxon>
        <taxon>Eleutherozoa</taxon>
        <taxon>Echinozoa</taxon>
        <taxon>Echinoidea</taxon>
        <taxon>Euechinoidea</taxon>
        <taxon>Echinacea</taxon>
        <taxon>Camarodonta</taxon>
        <taxon>Echinidea</taxon>
        <taxon>Strongylocentrotidae</taxon>
        <taxon>Strongylocentrotus</taxon>
    </lineage>
</organism>
<feature type="region of interest" description="Disordered" evidence="3">
    <location>
        <begin position="246"/>
        <end position="269"/>
    </location>
</feature>
<dbReference type="PROSITE" id="PS50071">
    <property type="entry name" value="HOMEOBOX_2"/>
    <property type="match status" value="1"/>
</dbReference>
<evidence type="ECO:0000256" key="3">
    <source>
        <dbReference type="SAM" id="MobiDB-lite"/>
    </source>
</evidence>
<dbReference type="RefSeq" id="XP_030850351.1">
    <property type="nucleotide sequence ID" value="XM_030994491.1"/>
</dbReference>
<feature type="region of interest" description="Disordered" evidence="3">
    <location>
        <begin position="185"/>
        <end position="224"/>
    </location>
</feature>
<evidence type="ECO:0000256" key="1">
    <source>
        <dbReference type="PROSITE-ProRule" id="PRU00108"/>
    </source>
</evidence>
<dbReference type="OMA" id="VPMRYSF"/>
<feature type="compositionally biased region" description="Low complexity" evidence="3">
    <location>
        <begin position="135"/>
        <end position="147"/>
    </location>
</feature>
<feature type="region of interest" description="Disordered" evidence="3">
    <location>
        <begin position="133"/>
        <end position="173"/>
    </location>
</feature>
<accession>A0A7M7T336</accession>
<dbReference type="OrthoDB" id="10055960at2759"/>
<comment type="subcellular location">
    <subcellularLocation>
        <location evidence="1 2">Nucleus</location>
    </subcellularLocation>
</comment>
<feature type="compositionally biased region" description="Polar residues" evidence="3">
    <location>
        <begin position="160"/>
        <end position="173"/>
    </location>
</feature>
<dbReference type="KEGG" id="spu:100890961"/>
<evidence type="ECO:0000259" key="4">
    <source>
        <dbReference type="PROSITE" id="PS50071"/>
    </source>
</evidence>
<feature type="region of interest" description="Disordered" evidence="3">
    <location>
        <begin position="404"/>
        <end position="481"/>
    </location>
</feature>
<evidence type="ECO:0000313" key="5">
    <source>
        <dbReference type="EnsemblMetazoa" id="XP_030850351"/>
    </source>
</evidence>
<dbReference type="Proteomes" id="UP000007110">
    <property type="component" value="Unassembled WGS sequence"/>
</dbReference>
<dbReference type="Gene3D" id="1.10.10.60">
    <property type="entry name" value="Homeodomain-like"/>
    <property type="match status" value="1"/>
</dbReference>
<dbReference type="CDD" id="cd00086">
    <property type="entry name" value="homeodomain"/>
    <property type="match status" value="1"/>
</dbReference>
<keyword evidence="1 2" id="KW-0371">Homeobox</keyword>
<keyword evidence="1 2" id="KW-0539">Nucleus</keyword>
<proteinExistence type="predicted"/>
<dbReference type="GeneID" id="100890961"/>
<dbReference type="SUPFAM" id="SSF46689">
    <property type="entry name" value="Homeodomain-like"/>
    <property type="match status" value="1"/>
</dbReference>
<evidence type="ECO:0000313" key="6">
    <source>
        <dbReference type="Proteomes" id="UP000007110"/>
    </source>
</evidence>
<sequence>MMSSGNFPPNAYQSLSSRGMRIPMRHTFTLEQKRTLMKYFEQGMVGQSLMYQEKIQQCAQEAALEFDVVRNWIGNQRRKRRLEEVQRACMQSYIDHVPPGECSEGMPPAKIQTLTMAPPRQTQMLFLPHMAKQHGLGTTPPQQQPLPGGTPGEGALHGSEASNPQHNEPHQSQVNQMALTQLVPTSQNHQQPAIQVHAPPHTSPRMPNRSIPPYLQGQSTTGYPPSVTATDGMLPNSMPAQATIATPAAQAPTSQRSNHSSPLGSVPSPVMSAASMQDEDIGYHQTLIRGFFPGPRGARMMPGSVLPGHPQQGMSPPSFTVYPSVKMMPPPKESPEMRHHEIRRIVEQIQMNLDRLEQLGCESLLATVSTPDRSAYVCGTPIALQYFSKVNKDHPMAEYIHKQVSSDSDFDPDGLDDESPSADDAGVDDQGENAESGSKENNKHETSMGIGQSVQGRAKMNPELTNEEEDEMDMLGTEKGS</sequence>
<keyword evidence="6" id="KW-1185">Reference proteome</keyword>
<reference evidence="6" key="1">
    <citation type="submission" date="2015-02" db="EMBL/GenBank/DDBJ databases">
        <title>Genome sequencing for Strongylocentrotus purpuratus.</title>
        <authorList>
            <person name="Murali S."/>
            <person name="Liu Y."/>
            <person name="Vee V."/>
            <person name="English A."/>
            <person name="Wang M."/>
            <person name="Skinner E."/>
            <person name="Han Y."/>
            <person name="Muzny D.M."/>
            <person name="Worley K.C."/>
            <person name="Gibbs R.A."/>
        </authorList>
    </citation>
    <scope>NUCLEOTIDE SEQUENCE</scope>
</reference>
<evidence type="ECO:0000256" key="2">
    <source>
        <dbReference type="RuleBase" id="RU000682"/>
    </source>
</evidence>
<dbReference type="InterPro" id="IPR009057">
    <property type="entry name" value="Homeodomain-like_sf"/>
</dbReference>
<dbReference type="EnsemblMetazoa" id="XM_030994491">
    <property type="protein sequence ID" value="XP_030850351"/>
    <property type="gene ID" value="LOC100890961"/>
</dbReference>
<dbReference type="GO" id="GO:0005634">
    <property type="term" value="C:nucleus"/>
    <property type="evidence" value="ECO:0007669"/>
    <property type="project" value="UniProtKB-SubCell"/>
</dbReference>
<feature type="DNA-binding region" description="Homeobox" evidence="1">
    <location>
        <begin position="21"/>
        <end position="84"/>
    </location>
</feature>
<dbReference type="InParanoid" id="A0A7M7T336"/>
<feature type="compositionally biased region" description="Acidic residues" evidence="3">
    <location>
        <begin position="408"/>
        <end position="432"/>
    </location>
</feature>
<feature type="compositionally biased region" description="Low complexity" evidence="3">
    <location>
        <begin position="246"/>
        <end position="255"/>
    </location>
</feature>
<dbReference type="AlphaFoldDB" id="A0A7M7T336"/>
<keyword evidence="1 2" id="KW-0238">DNA-binding</keyword>
<dbReference type="InterPro" id="IPR001356">
    <property type="entry name" value="HD"/>
</dbReference>
<name>A0A7M7T336_STRPU</name>
<reference evidence="5" key="2">
    <citation type="submission" date="2021-01" db="UniProtKB">
        <authorList>
            <consortium name="EnsemblMetazoa"/>
        </authorList>
    </citation>
    <scope>IDENTIFICATION</scope>
</reference>